<dbReference type="AlphaFoldDB" id="W6AAA7"/>
<dbReference type="RefSeq" id="WP_025251261.1">
    <property type="nucleotide sequence ID" value="NZ_CP006934.1"/>
</dbReference>
<dbReference type="KEGG" id="ssab:SSABA_v1c07210"/>
<dbReference type="PATRIC" id="fig|1276257.3.peg.733"/>
<reference evidence="1 2" key="1">
    <citation type="journal article" date="2014" name="Genome Biol. Evol.">
        <title>Molecular evolution of the substrate utilization strategies and putative virulence factors in mosquito-associated Spiroplasma species.</title>
        <authorList>
            <person name="Chang T.H."/>
            <person name="Lo W.S."/>
            <person name="Ku C."/>
            <person name="Chen L.L."/>
            <person name="Kuo C.H."/>
        </authorList>
    </citation>
    <scope>NUCLEOTIDE SEQUENCE [LARGE SCALE GENOMIC DNA]</scope>
    <source>
        <strain evidence="1">Ar-1343</strain>
    </source>
</reference>
<proteinExistence type="predicted"/>
<protein>
    <submittedName>
        <fullName evidence="1">Uncharacterized protein</fullName>
    </submittedName>
</protein>
<dbReference type="EMBL" id="CP006934">
    <property type="protein sequence ID" value="AHI54123.1"/>
    <property type="molecule type" value="Genomic_DNA"/>
</dbReference>
<dbReference type="STRING" id="1276257.SSABA_v1c07210"/>
<name>W6AAA7_9MOLU</name>
<dbReference type="HOGENOM" id="CLU_368378_0_0_14"/>
<gene>
    <name evidence="1" type="ORF">SSABA_v1c07210</name>
</gene>
<sequence>MQFENIKIKYYKALANVQIEYFQTRKPSLLEFLLIQIIISHPEKEKSFLEILKDDFDISEPDLFEKSFKELRRVRIIEENNLVSIVSQKKGFTAPIRNYLINKKILDNFQNGKYLISQEIKVKKFYLIYDYIANNWEIQKSKTNLSSTGSYQFEIQSKKEISVSKEKVIDIAKDFFSKNDDIFSKEDNIKSIFIDGIDIEKLDQIFLNSPENYLLADKNINMNIDENQNIFIESDDLFVASFFNENEKLKSEIASFIIEQYSKKIAEIFAAKRGKILQDLYLNKSYTFENLPTPVDAEILFINNDDFFAEERVFKIKKIVQGIPYIFVYNSKGNSRFQEEFNGKTVFYLNQIENIFFDSSTLVYYSKTYGFLGLGLLNSSLSANGLEVPLFKMLKKDSENQKNIQNSFLNNLALILKQCLEIKEFQKALAIIKFFDQFGFLKNALEVIENQLVIDLKKGRFFEEISLLLNENSEGELLKIVELTLMQIIVKFSQKATGMDFINVIRLYSFKNNKDYEKYLKKISITFSLEEIYLLNEVLQNNNIEIWKNNYFNCLKILVENFYQNPKVGFGVNLEVESEIYQQHIDFFTNFSILNTYFHKKQFFEIKDQFLKVFNCLNKILENIENIENDRAVYLLLLANIMIMYYQDYHRYLSQKLSLGDLDAILEKKQEMLKNYYELDEKMNSELKEELKKLPLEFKVIYLSYVDNKKEIVDKIITTSAVKINQLVIDIFS</sequence>
<evidence type="ECO:0000313" key="2">
    <source>
        <dbReference type="Proteomes" id="UP000019265"/>
    </source>
</evidence>
<dbReference type="OrthoDB" id="387638at2"/>
<keyword evidence="2" id="KW-1185">Reference proteome</keyword>
<evidence type="ECO:0000313" key="1">
    <source>
        <dbReference type="EMBL" id="AHI54123.1"/>
    </source>
</evidence>
<organism evidence="1 2">
    <name type="scientific">Spiroplasma sabaudiense Ar-1343</name>
    <dbReference type="NCBI Taxonomy" id="1276257"/>
    <lineage>
        <taxon>Bacteria</taxon>
        <taxon>Bacillati</taxon>
        <taxon>Mycoplasmatota</taxon>
        <taxon>Mollicutes</taxon>
        <taxon>Entomoplasmatales</taxon>
        <taxon>Spiroplasmataceae</taxon>
        <taxon>Spiroplasma</taxon>
    </lineage>
</organism>
<accession>W6AAA7</accession>
<dbReference type="Proteomes" id="UP000019265">
    <property type="component" value="Chromosome"/>
</dbReference>